<dbReference type="PANTHER" id="PTHR38781:SF1">
    <property type="entry name" value="ANTITOXIN DINJ-RELATED"/>
    <property type="match status" value="1"/>
</dbReference>
<evidence type="ECO:0000313" key="4">
    <source>
        <dbReference type="Proteomes" id="UP000001968"/>
    </source>
</evidence>
<dbReference type="Gene3D" id="1.10.1220.10">
    <property type="entry name" value="Met repressor-like"/>
    <property type="match status" value="1"/>
</dbReference>
<dbReference type="InterPro" id="IPR007337">
    <property type="entry name" value="RelB/DinJ"/>
</dbReference>
<dbReference type="HOGENOM" id="CLU_154558_16_1_9"/>
<dbReference type="PANTHER" id="PTHR38781">
    <property type="entry name" value="ANTITOXIN DINJ-RELATED"/>
    <property type="match status" value="1"/>
</dbReference>
<accession>Q0AZX3</accession>
<reference evidence="4" key="1">
    <citation type="journal article" date="2010" name="Environ. Microbiol.">
        <title>The genome of Syntrophomonas wolfei: new insights into syntrophic metabolism and biohydrogen production.</title>
        <authorList>
            <person name="Sieber J.R."/>
            <person name="Sims D.R."/>
            <person name="Han C."/>
            <person name="Kim E."/>
            <person name="Lykidis A."/>
            <person name="Lapidus A.L."/>
            <person name="McDonnald E."/>
            <person name="Rohlin L."/>
            <person name="Culley D.E."/>
            <person name="Gunsalus R."/>
            <person name="McInerney M.J."/>
        </authorList>
    </citation>
    <scope>NUCLEOTIDE SEQUENCE [LARGE SCALE GENOMIC DNA]</scope>
    <source>
        <strain evidence="4">DSM 2245B / Goettingen</strain>
    </source>
</reference>
<dbReference type="Proteomes" id="UP000001968">
    <property type="component" value="Chromosome"/>
</dbReference>
<name>Q0AZX3_SYNWW</name>
<dbReference type="GO" id="GO:0006355">
    <property type="term" value="P:regulation of DNA-templated transcription"/>
    <property type="evidence" value="ECO:0007669"/>
    <property type="project" value="InterPro"/>
</dbReference>
<dbReference type="NCBIfam" id="TIGR02384">
    <property type="entry name" value="RelB_DinJ"/>
    <property type="match status" value="1"/>
</dbReference>
<dbReference type="Pfam" id="PF04221">
    <property type="entry name" value="RelB"/>
    <property type="match status" value="1"/>
</dbReference>
<keyword evidence="4" id="KW-1185">Reference proteome</keyword>
<evidence type="ECO:0000256" key="2">
    <source>
        <dbReference type="ARBA" id="ARBA00022649"/>
    </source>
</evidence>
<organism evidence="3 4">
    <name type="scientific">Syntrophomonas wolfei subsp. wolfei (strain DSM 2245B / Goettingen)</name>
    <dbReference type="NCBI Taxonomy" id="335541"/>
    <lineage>
        <taxon>Bacteria</taxon>
        <taxon>Bacillati</taxon>
        <taxon>Bacillota</taxon>
        <taxon>Clostridia</taxon>
        <taxon>Eubacteriales</taxon>
        <taxon>Syntrophomonadaceae</taxon>
        <taxon>Syntrophomonas</taxon>
    </lineage>
</organism>
<evidence type="ECO:0008006" key="5">
    <source>
        <dbReference type="Google" id="ProtNLM"/>
    </source>
</evidence>
<dbReference type="eggNOG" id="COG3077">
    <property type="taxonomic scope" value="Bacteria"/>
</dbReference>
<dbReference type="GO" id="GO:0006351">
    <property type="term" value="P:DNA-templated transcription"/>
    <property type="evidence" value="ECO:0007669"/>
    <property type="project" value="TreeGrafter"/>
</dbReference>
<sequence>MHYMAKTTNISIRMDKDLKERADAVFNEMGMNMTTAFNIFVRQTLRQGKIPFEIYADPFYGERNMKALHQSIQEAEEGKFVTKTLDELLAMEK</sequence>
<dbReference type="STRING" id="335541.Swol_0393"/>
<protein>
    <recommendedName>
        <fullName evidence="5">Addiction module antitoxin, RelB/DinJ family</fullName>
    </recommendedName>
</protein>
<comment type="similarity">
    <text evidence="1">Belongs to the RelB/DinJ antitoxin family.</text>
</comment>
<dbReference type="EMBL" id="CP000448">
    <property type="protein sequence ID" value="ABI67731.1"/>
    <property type="molecule type" value="Genomic_DNA"/>
</dbReference>
<keyword evidence="2" id="KW-1277">Toxin-antitoxin system</keyword>
<evidence type="ECO:0000256" key="1">
    <source>
        <dbReference type="ARBA" id="ARBA00010562"/>
    </source>
</evidence>
<gene>
    <name evidence="3" type="ordered locus">Swol_0393</name>
</gene>
<proteinExistence type="inferred from homology"/>
<dbReference type="KEGG" id="swo:Swol_0393"/>
<evidence type="ECO:0000313" key="3">
    <source>
        <dbReference type="EMBL" id="ABI67731.1"/>
    </source>
</evidence>
<dbReference type="InterPro" id="IPR013321">
    <property type="entry name" value="Arc_rbn_hlx_hlx"/>
</dbReference>
<dbReference type="AlphaFoldDB" id="Q0AZX3"/>